<evidence type="ECO:0000313" key="3">
    <source>
        <dbReference type="Proteomes" id="UP001331761"/>
    </source>
</evidence>
<evidence type="ECO:0000256" key="1">
    <source>
        <dbReference type="SAM" id="MobiDB-lite"/>
    </source>
</evidence>
<dbReference type="EMBL" id="WIXE01007619">
    <property type="protein sequence ID" value="KAK5980272.1"/>
    <property type="molecule type" value="Genomic_DNA"/>
</dbReference>
<protein>
    <submittedName>
        <fullName evidence="2">SEL-1 like protein</fullName>
    </submittedName>
</protein>
<dbReference type="InterPro" id="IPR016095">
    <property type="entry name" value="Ribosomal_uL1_3-a/b-sand"/>
</dbReference>
<feature type="region of interest" description="Disordered" evidence="1">
    <location>
        <begin position="20"/>
        <end position="79"/>
    </location>
</feature>
<dbReference type="CDD" id="cd00403">
    <property type="entry name" value="Ribosomal_L1"/>
    <property type="match status" value="1"/>
</dbReference>
<reference evidence="2 3" key="1">
    <citation type="submission" date="2019-10" db="EMBL/GenBank/DDBJ databases">
        <title>Assembly and Annotation for the nematode Trichostrongylus colubriformis.</title>
        <authorList>
            <person name="Martin J."/>
        </authorList>
    </citation>
    <scope>NUCLEOTIDE SEQUENCE [LARGE SCALE GENOMIC DNA]</scope>
    <source>
        <strain evidence="2">G859</strain>
        <tissue evidence="2">Whole worm</tissue>
    </source>
</reference>
<dbReference type="InterPro" id="IPR028364">
    <property type="entry name" value="Ribosomal_uL1/biogenesis"/>
</dbReference>
<name>A0AAN8FK60_TRICO</name>
<feature type="compositionally biased region" description="Basic and acidic residues" evidence="1">
    <location>
        <begin position="49"/>
        <end position="66"/>
    </location>
</feature>
<dbReference type="Pfam" id="PF00687">
    <property type="entry name" value="Ribosomal_L1"/>
    <property type="match status" value="1"/>
</dbReference>
<keyword evidence="3" id="KW-1185">Reference proteome</keyword>
<dbReference type="AlphaFoldDB" id="A0AAN8FK60"/>
<dbReference type="Proteomes" id="UP001331761">
    <property type="component" value="Unassembled WGS sequence"/>
</dbReference>
<comment type="caution">
    <text evidence="2">The sequence shown here is derived from an EMBL/GenBank/DDBJ whole genome shotgun (WGS) entry which is preliminary data.</text>
</comment>
<organism evidence="2 3">
    <name type="scientific">Trichostrongylus colubriformis</name>
    <name type="common">Black scour worm</name>
    <dbReference type="NCBI Taxonomy" id="6319"/>
    <lineage>
        <taxon>Eukaryota</taxon>
        <taxon>Metazoa</taxon>
        <taxon>Ecdysozoa</taxon>
        <taxon>Nematoda</taxon>
        <taxon>Chromadorea</taxon>
        <taxon>Rhabditida</taxon>
        <taxon>Rhabditina</taxon>
        <taxon>Rhabditomorpha</taxon>
        <taxon>Strongyloidea</taxon>
        <taxon>Trichostrongylidae</taxon>
        <taxon>Trichostrongylus</taxon>
    </lineage>
</organism>
<dbReference type="InterPro" id="IPR023674">
    <property type="entry name" value="Ribosomal_uL1-like"/>
</dbReference>
<accession>A0AAN8FK60</accession>
<sequence length="487" mass="55486">MCFLVEMVVVKKVKAKKAVSQKNVDKVENKQTSTRKRKLAAESEDAEITENKNEKKISTEDQKKELNSSAESDSTKVQHLKDQGRIAIKALKKHFAERNGKSLFPDIDQAVGLTVVYKKPALTTDRARCKIMLPCPHRTPSDSSICLIMPDLDQTAAGRRDPDVDKQARQWAEKIEKDHGLTNKHYSKILTKRQLEREYHTFSQRRALATTYDVFLVDVRVGKAVRTFLGKEFYKVHKEPLDFKYSKPLVTSIENAVKTVVLKLQRYATRVHVSFGHLGQQLSDLALNFDAVVDAVLSACPGGFSNIRSLYVQPVGSTPSLPVYVDNGMASEVHLEKPPKRRRSMEEFVDDCSTLPDGLKLAVRRNGKLRVVKEDTGHTILYPTVHDEWEERDGLKPLIDPAKLKRKHAIKKKRTCSYIPLTMPMPWYYVEKPTRMVLLRCYYAVCAFTYPVFVGLNWKSYAPTRAEVLAGGRSLKDEILRPKRKTE</sequence>
<gene>
    <name evidence="2" type="ORF">GCK32_007957</name>
</gene>
<dbReference type="SUPFAM" id="SSF56808">
    <property type="entry name" value="Ribosomal protein L1"/>
    <property type="match status" value="1"/>
</dbReference>
<proteinExistence type="predicted"/>
<dbReference type="Gene3D" id="3.40.50.790">
    <property type="match status" value="1"/>
</dbReference>
<evidence type="ECO:0000313" key="2">
    <source>
        <dbReference type="EMBL" id="KAK5980272.1"/>
    </source>
</evidence>